<dbReference type="STRING" id="995038.SAMN05216274_103231"/>
<evidence type="ECO:0000313" key="5">
    <source>
        <dbReference type="Proteomes" id="UP000297963"/>
    </source>
</evidence>
<feature type="compositionally biased region" description="Polar residues" evidence="1">
    <location>
        <begin position="92"/>
        <end position="108"/>
    </location>
</feature>
<accession>A0A1I2Z8R8</accession>
<evidence type="ECO:0000313" key="4">
    <source>
        <dbReference type="Proteomes" id="UP000199681"/>
    </source>
</evidence>
<feature type="region of interest" description="Disordered" evidence="1">
    <location>
        <begin position="89"/>
        <end position="115"/>
    </location>
</feature>
<gene>
    <name evidence="3" type="ORF">E3O11_13415</name>
    <name evidence="2" type="ORF">SAMN05216274_103231</name>
</gene>
<dbReference type="GO" id="GO:0046653">
    <property type="term" value="P:tetrahydrofolate metabolic process"/>
    <property type="evidence" value="ECO:0007669"/>
    <property type="project" value="InterPro"/>
</dbReference>
<keyword evidence="4" id="KW-1185">Reference proteome</keyword>
<dbReference type="EMBL" id="SOFE01000023">
    <property type="protein sequence ID" value="TFB82843.1"/>
    <property type="molecule type" value="Genomic_DNA"/>
</dbReference>
<sequence length="115" mass="13170">MLLFPCPNCGPRNETEFHYGGQAHVAYPEHPAELTDREWAEYLFYRQNTKGLFAERWVHSAGCRKWFNMLRDTVSYDITAVYRIGQEPPALRTSQPTTGMGMSTTRQGTPEGVQL</sequence>
<dbReference type="Gene3D" id="3.30.2270.10">
    <property type="entry name" value="Folate-binding superfamily"/>
    <property type="match status" value="1"/>
</dbReference>
<evidence type="ECO:0000256" key="1">
    <source>
        <dbReference type="SAM" id="MobiDB-lite"/>
    </source>
</evidence>
<comment type="caution">
    <text evidence="3">The sequence shown here is derived from an EMBL/GenBank/DDBJ whole genome shotgun (WGS) entry which is preliminary data.</text>
</comment>
<dbReference type="InterPro" id="IPR006279">
    <property type="entry name" value="SoxD"/>
</dbReference>
<dbReference type="Proteomes" id="UP000297963">
    <property type="component" value="Unassembled WGS sequence"/>
</dbReference>
<evidence type="ECO:0000313" key="3">
    <source>
        <dbReference type="EMBL" id="TFB82843.1"/>
    </source>
</evidence>
<reference evidence="2 4" key="1">
    <citation type="submission" date="2016-10" db="EMBL/GenBank/DDBJ databases">
        <authorList>
            <person name="Varghese N."/>
            <person name="Submissions S."/>
        </authorList>
    </citation>
    <scope>NUCLEOTIDE SEQUENCE [LARGE SCALE GENOMIC DNA]</scope>
    <source>
        <strain evidence="2 4">GMCC 1.11211</strain>
    </source>
</reference>
<evidence type="ECO:0000313" key="2">
    <source>
        <dbReference type="EMBL" id="SFH34184.1"/>
    </source>
</evidence>
<dbReference type="InterPro" id="IPR038561">
    <property type="entry name" value="SoxD_sf"/>
</dbReference>
<protein>
    <submittedName>
        <fullName evidence="2 3">Sarcosine oxidase subunit delta</fullName>
    </submittedName>
</protein>
<organism evidence="3 5">
    <name type="scientific">Cryobacterium levicorallinum</name>
    <dbReference type="NCBI Taxonomy" id="995038"/>
    <lineage>
        <taxon>Bacteria</taxon>
        <taxon>Bacillati</taxon>
        <taxon>Actinomycetota</taxon>
        <taxon>Actinomycetes</taxon>
        <taxon>Micrococcales</taxon>
        <taxon>Microbacteriaceae</taxon>
        <taxon>Cryobacterium</taxon>
    </lineage>
</organism>
<dbReference type="GO" id="GO:0008115">
    <property type="term" value="F:sarcosine oxidase activity"/>
    <property type="evidence" value="ECO:0007669"/>
    <property type="project" value="InterPro"/>
</dbReference>
<dbReference type="NCBIfam" id="TIGR01374">
    <property type="entry name" value="soxD"/>
    <property type="match status" value="1"/>
</dbReference>
<dbReference type="RefSeq" id="WP_092448679.1">
    <property type="nucleotide sequence ID" value="NZ_BKAC01000001.1"/>
</dbReference>
<dbReference type="Pfam" id="PF04267">
    <property type="entry name" value="SoxD"/>
    <property type="match status" value="1"/>
</dbReference>
<proteinExistence type="predicted"/>
<dbReference type="EMBL" id="FOPW01000003">
    <property type="protein sequence ID" value="SFH34184.1"/>
    <property type="molecule type" value="Genomic_DNA"/>
</dbReference>
<reference evidence="3 5" key="2">
    <citation type="submission" date="2019-03" db="EMBL/GenBank/DDBJ databases">
        <title>Genomics of glacier-inhabiting Cryobacterium strains.</title>
        <authorList>
            <person name="Liu Q."/>
            <person name="Xin Y.-H."/>
        </authorList>
    </citation>
    <scope>NUCLEOTIDE SEQUENCE [LARGE SCALE GENOMIC DNA]</scope>
    <source>
        <strain evidence="3 5">Hh34</strain>
    </source>
</reference>
<dbReference type="Proteomes" id="UP000199681">
    <property type="component" value="Unassembled WGS sequence"/>
</dbReference>
<name>A0A1I2Z8R8_9MICO</name>
<dbReference type="AlphaFoldDB" id="A0A1I2Z8R8"/>